<comment type="caution">
    <text evidence="2">The sequence shown here is derived from an EMBL/GenBank/DDBJ whole genome shotgun (WGS) entry which is preliminary data.</text>
</comment>
<evidence type="ECO:0000313" key="2">
    <source>
        <dbReference type="EMBL" id="GAA5090648.1"/>
    </source>
</evidence>
<name>A0ABP9M3W0_9MICO</name>
<evidence type="ECO:0000313" key="3">
    <source>
        <dbReference type="Proteomes" id="UP001501407"/>
    </source>
</evidence>
<evidence type="ECO:0000256" key="1">
    <source>
        <dbReference type="SAM" id="MobiDB-lite"/>
    </source>
</evidence>
<gene>
    <name evidence="2" type="ORF">GCM10025760_16580</name>
</gene>
<organism evidence="2 3">
    <name type="scientific">Microbacterium yannicii</name>
    <dbReference type="NCBI Taxonomy" id="671622"/>
    <lineage>
        <taxon>Bacteria</taxon>
        <taxon>Bacillati</taxon>
        <taxon>Actinomycetota</taxon>
        <taxon>Actinomycetes</taxon>
        <taxon>Micrococcales</taxon>
        <taxon>Microbacteriaceae</taxon>
        <taxon>Microbacterium</taxon>
    </lineage>
</organism>
<dbReference type="RefSeq" id="WP_194413413.1">
    <property type="nucleotide sequence ID" value="NZ_BAABKZ010000001.1"/>
</dbReference>
<sequence length="114" mass="12444">MSTHETCELRGQGTADGRRCGGHSARVCLADRRQQRADTVTLKSISPDGNTVDASFLLDASTILMVETTTSEMETPDNSEVVQDMRDRIDAITRPVSVDAQEPPDADYDLPDAF</sequence>
<feature type="region of interest" description="Disordered" evidence="1">
    <location>
        <begin position="1"/>
        <end position="22"/>
    </location>
</feature>
<accession>A0ABP9M3W0</accession>
<proteinExistence type="predicted"/>
<reference evidence="3" key="1">
    <citation type="journal article" date="2019" name="Int. J. Syst. Evol. Microbiol.">
        <title>The Global Catalogue of Microorganisms (GCM) 10K type strain sequencing project: providing services to taxonomists for standard genome sequencing and annotation.</title>
        <authorList>
            <consortium name="The Broad Institute Genomics Platform"/>
            <consortium name="The Broad Institute Genome Sequencing Center for Infectious Disease"/>
            <person name="Wu L."/>
            <person name="Ma J."/>
        </authorList>
    </citation>
    <scope>NUCLEOTIDE SEQUENCE [LARGE SCALE GENOMIC DNA]</scope>
    <source>
        <strain evidence="3">JCM 18959</strain>
    </source>
</reference>
<dbReference type="Proteomes" id="UP001501407">
    <property type="component" value="Unassembled WGS sequence"/>
</dbReference>
<keyword evidence="3" id="KW-1185">Reference proteome</keyword>
<protein>
    <submittedName>
        <fullName evidence="2">Uncharacterized protein</fullName>
    </submittedName>
</protein>
<dbReference type="EMBL" id="BAABKZ010000001">
    <property type="protein sequence ID" value="GAA5090648.1"/>
    <property type="molecule type" value="Genomic_DNA"/>
</dbReference>